<keyword evidence="1" id="KW-0808">Transferase</keyword>
<comment type="caution">
    <text evidence="3">The sequence shown here is derived from an EMBL/GenBank/DDBJ whole genome shotgun (WGS) entry which is preliminary data.</text>
</comment>
<dbReference type="CDD" id="cd03354">
    <property type="entry name" value="LbH_SAT"/>
    <property type="match status" value="1"/>
</dbReference>
<reference evidence="3 4" key="1">
    <citation type="submission" date="2010-04" db="EMBL/GenBank/DDBJ databases">
        <title>The Genome Sequence of Escherichia coli TA447.</title>
        <authorList>
            <consortium name="The Broad Institute Genome Sequencing Platform"/>
            <consortium name="The Broad Institute Genome Sequencing Center for Infectious Disease"/>
            <person name="Feldgarden M."/>
            <person name="Gordon D.M."/>
            <person name="Johnson J.R."/>
            <person name="Johnston B.D."/>
            <person name="Young S."/>
            <person name="Zeng Q."/>
            <person name="Koehrsen M."/>
            <person name="Alvarado L."/>
            <person name="Berlin A.M."/>
            <person name="Borenstein D."/>
            <person name="Chapman S.B."/>
            <person name="Chen Z."/>
            <person name="Engels R."/>
            <person name="Freedman E."/>
            <person name="Gellesch M."/>
            <person name="Goldberg J."/>
            <person name="Griggs A."/>
            <person name="Gujja S."/>
            <person name="Heilman E.R."/>
            <person name="Heiman D.I."/>
            <person name="Hepburn T.A."/>
            <person name="Howarth C."/>
            <person name="Jen D."/>
            <person name="Larson L."/>
            <person name="Mehta T."/>
            <person name="Park D."/>
            <person name="Pearson M."/>
            <person name="Richards J."/>
            <person name="Roberts A."/>
            <person name="Saif S."/>
            <person name="Shea T.D."/>
            <person name="Shenoy N."/>
            <person name="Sisk P."/>
            <person name="Stolte C."/>
            <person name="Sykes S.N."/>
            <person name="Walk T."/>
            <person name="White J."/>
            <person name="Yandava C."/>
            <person name="Haas B."/>
            <person name="Henn M.R."/>
            <person name="Nusbaum C."/>
            <person name="Birren B."/>
        </authorList>
    </citation>
    <scope>NUCLEOTIDE SEQUENCE [LARGE SCALE GENOMIC DNA]</scope>
    <source>
        <strain evidence="3 4">TA447</strain>
    </source>
</reference>
<name>A0A1X3J167_ECOLX</name>
<evidence type="ECO:0000313" key="4">
    <source>
        <dbReference type="Proteomes" id="UP000193942"/>
    </source>
</evidence>
<evidence type="ECO:0008006" key="5">
    <source>
        <dbReference type="Google" id="ProtNLM"/>
    </source>
</evidence>
<keyword evidence="2" id="KW-0012">Acyltransferase</keyword>
<dbReference type="EMBL" id="ADIZ01000021">
    <property type="protein sequence ID" value="OSK93970.1"/>
    <property type="molecule type" value="Genomic_DNA"/>
</dbReference>
<accession>A0A1X3J167</accession>
<organism evidence="3 4">
    <name type="scientific">Escherichia coli TA447</name>
    <dbReference type="NCBI Taxonomy" id="656447"/>
    <lineage>
        <taxon>Bacteria</taxon>
        <taxon>Pseudomonadati</taxon>
        <taxon>Pseudomonadota</taxon>
        <taxon>Gammaproteobacteria</taxon>
        <taxon>Enterobacterales</taxon>
        <taxon>Enterobacteriaceae</taxon>
        <taxon>Escherichia</taxon>
    </lineage>
</organism>
<gene>
    <name evidence="3" type="ORF">ECXG_05349</name>
</gene>
<evidence type="ECO:0000256" key="1">
    <source>
        <dbReference type="ARBA" id="ARBA00022679"/>
    </source>
</evidence>
<dbReference type="Proteomes" id="UP000193942">
    <property type="component" value="Unassembled WGS sequence"/>
</dbReference>
<dbReference type="SUPFAM" id="SSF51161">
    <property type="entry name" value="Trimeric LpxA-like enzymes"/>
    <property type="match status" value="1"/>
</dbReference>
<evidence type="ECO:0000313" key="3">
    <source>
        <dbReference type="EMBL" id="OSK93970.1"/>
    </source>
</evidence>
<dbReference type="Gene3D" id="2.160.10.10">
    <property type="entry name" value="Hexapeptide repeat proteins"/>
    <property type="match status" value="1"/>
</dbReference>
<evidence type="ECO:0000256" key="2">
    <source>
        <dbReference type="ARBA" id="ARBA00023315"/>
    </source>
</evidence>
<dbReference type="AlphaFoldDB" id="A0A1X3J167"/>
<dbReference type="PANTHER" id="PTHR42811">
    <property type="entry name" value="SERINE ACETYLTRANSFERASE"/>
    <property type="match status" value="1"/>
</dbReference>
<proteinExistence type="predicted"/>
<dbReference type="InterPro" id="IPR011004">
    <property type="entry name" value="Trimer_LpxA-like_sf"/>
</dbReference>
<dbReference type="GO" id="GO:0016746">
    <property type="term" value="F:acyltransferase activity"/>
    <property type="evidence" value="ECO:0007669"/>
    <property type="project" value="UniProtKB-KW"/>
</dbReference>
<sequence length="187" mass="21099">MLNNRDMNINELKDCIHYEVIGSERPFSWRKAIVRAIKHRRVRYLFWWRIAKYLFDKGGYCRKIAGKIERFILDKYNVTVPLTVNIGKGFDISYLNSVVIGHKVTIGENCSIKPGVTIGLRGDFNDMDIVIGHNVTIGCNATILGGKVRIGNNVTIGAHALVLHDIPDDSTFITKFQSEVICSSSRT</sequence>
<dbReference type="InterPro" id="IPR045304">
    <property type="entry name" value="LbH_SAT"/>
</dbReference>
<protein>
    <recommendedName>
        <fullName evidence="5">Acetyltransferase</fullName>
    </recommendedName>
</protein>